<comment type="similarity">
    <text evidence="2">Belongs to the NAD(P)-dependent epimerase/dehydratase family.</text>
</comment>
<sequence>MKILITGISGYLGSQLANSLIDEHEIAGTIRENSSYKRLNNPDKIRLIDLSEMDWLLKINDFDPDIVINTAALYGRNGEPLSQLVQANVQFPLLILEMLSSNGSGVFLNCGTSLPSNVSDYALTKNQFSELAKKYSDRFTGKFIDLKLEHFYGPYDDQTKFTTYVINSCKENNNLKLTAGLQERDFIYIEDLLNAFKCLIKNIDNLVSGESIPIGSGQAITIRKFVETVAKITNYQGELEFGAIPTRQNELMYSCASLERMNELGWKCEYSLNSAIKDTLSKE</sequence>
<comment type="pathway">
    <text evidence="1">Bacterial outer membrane biogenesis; LPS O-antigen biosynthesis.</text>
</comment>
<name>A0ABM6BG00_YERET</name>
<dbReference type="InterPro" id="IPR001509">
    <property type="entry name" value="Epimerase_deHydtase"/>
</dbReference>
<evidence type="ECO:0000256" key="2">
    <source>
        <dbReference type="ARBA" id="ARBA00007637"/>
    </source>
</evidence>
<dbReference type="PANTHER" id="PTHR43000">
    <property type="entry name" value="DTDP-D-GLUCOSE 4,6-DEHYDRATASE-RELATED"/>
    <property type="match status" value="1"/>
</dbReference>
<evidence type="ECO:0000313" key="5">
    <source>
        <dbReference type="Proteomes" id="UP000266744"/>
    </source>
</evidence>
<dbReference type="InterPro" id="IPR036291">
    <property type="entry name" value="NAD(P)-bd_dom_sf"/>
</dbReference>
<dbReference type="Gene3D" id="3.40.50.720">
    <property type="entry name" value="NAD(P)-binding Rossmann-like Domain"/>
    <property type="match status" value="2"/>
</dbReference>
<dbReference type="SUPFAM" id="SSF51735">
    <property type="entry name" value="NAD(P)-binding Rossmann-fold domains"/>
    <property type="match status" value="1"/>
</dbReference>
<dbReference type="EMBL" id="CP010029">
    <property type="protein sequence ID" value="ANI28361.1"/>
    <property type="molecule type" value="Genomic_DNA"/>
</dbReference>
<proteinExistence type="inferred from homology"/>
<evidence type="ECO:0000313" key="4">
    <source>
        <dbReference type="EMBL" id="ANI28361.1"/>
    </source>
</evidence>
<feature type="domain" description="NAD-dependent epimerase/dehydratase" evidence="3">
    <location>
        <begin position="3"/>
        <end position="215"/>
    </location>
</feature>
<evidence type="ECO:0000259" key="3">
    <source>
        <dbReference type="Pfam" id="PF01370"/>
    </source>
</evidence>
<dbReference type="Gene3D" id="3.90.25.10">
    <property type="entry name" value="UDP-galactose 4-epimerase, domain 1"/>
    <property type="match status" value="1"/>
</dbReference>
<dbReference type="Proteomes" id="UP000266744">
    <property type="component" value="Chromosome"/>
</dbReference>
<reference evidence="4 5" key="1">
    <citation type="journal article" date="2016" name="Toxins">
        <title>The Draft Genome Sequence of the Yersinia entomophaga Entomopathogenic Type Strain MH96T.</title>
        <authorList>
            <person name="Hurst M.R."/>
            <person name="Beattie A."/>
            <person name="Altermann E."/>
            <person name="Moraga R.M."/>
            <person name="Harper L.A."/>
            <person name="Calder J."/>
            <person name="Laugraud A."/>
        </authorList>
    </citation>
    <scope>NUCLEOTIDE SEQUENCE [LARGE SCALE GENOMIC DNA]</scope>
    <source>
        <strain evidence="4 5">MH96</strain>
    </source>
</reference>
<gene>
    <name evidence="4" type="ORF">PL78_00700</name>
</gene>
<keyword evidence="5" id="KW-1185">Reference proteome</keyword>
<dbReference type="Pfam" id="PF01370">
    <property type="entry name" value="Epimerase"/>
    <property type="match status" value="1"/>
</dbReference>
<dbReference type="RefSeq" id="WP_064512318.1">
    <property type="nucleotide sequence ID" value="NZ_CP010029.1"/>
</dbReference>
<evidence type="ECO:0000256" key="1">
    <source>
        <dbReference type="ARBA" id="ARBA00005125"/>
    </source>
</evidence>
<accession>A0ABM6BG00</accession>
<protein>
    <submittedName>
        <fullName evidence="4">Paratose synthase</fullName>
    </submittedName>
</protein>
<organism evidence="4 5">
    <name type="scientific">Yersinia entomophaga</name>
    <dbReference type="NCBI Taxonomy" id="935293"/>
    <lineage>
        <taxon>Bacteria</taxon>
        <taxon>Pseudomonadati</taxon>
        <taxon>Pseudomonadota</taxon>
        <taxon>Gammaproteobacteria</taxon>
        <taxon>Enterobacterales</taxon>
        <taxon>Yersiniaceae</taxon>
        <taxon>Yersinia</taxon>
    </lineage>
</organism>